<dbReference type="Proteomes" id="UP001185659">
    <property type="component" value="Unassembled WGS sequence"/>
</dbReference>
<dbReference type="EMBL" id="JAWLIP010000001">
    <property type="protein sequence ID" value="MDV6224675.1"/>
    <property type="molecule type" value="Genomic_DNA"/>
</dbReference>
<gene>
    <name evidence="1" type="ORF">R2G56_00090</name>
</gene>
<name>A0ABU4AEK8_9HYPH</name>
<proteinExistence type="predicted"/>
<protein>
    <submittedName>
        <fullName evidence="1">Uncharacterized protein</fullName>
    </submittedName>
</protein>
<evidence type="ECO:0000313" key="1">
    <source>
        <dbReference type="EMBL" id="MDV6224675.1"/>
    </source>
</evidence>
<accession>A0ABU4AEK8</accession>
<organism evidence="1 2">
    <name type="scientific">Nitratireductor aquimarinus</name>
    <dbReference type="NCBI Taxonomy" id="889300"/>
    <lineage>
        <taxon>Bacteria</taxon>
        <taxon>Pseudomonadati</taxon>
        <taxon>Pseudomonadota</taxon>
        <taxon>Alphaproteobacteria</taxon>
        <taxon>Hyphomicrobiales</taxon>
        <taxon>Phyllobacteriaceae</taxon>
        <taxon>Nitratireductor</taxon>
    </lineage>
</organism>
<keyword evidence="2" id="KW-1185">Reference proteome</keyword>
<comment type="caution">
    <text evidence="1">The sequence shown here is derived from an EMBL/GenBank/DDBJ whole genome shotgun (WGS) entry which is preliminary data.</text>
</comment>
<sequence>MSFKYSFTFPIEGPNKLSRFKSWLEKNAPGVAVSLPPQVPSKSTSLTVRVSSVADRDILLRNLDGASI</sequence>
<reference evidence="1 2" key="1">
    <citation type="submission" date="2023-10" db="EMBL/GenBank/DDBJ databases">
        <authorList>
            <person name="Venkata Ramana C."/>
            <person name="Sasikala C."/>
            <person name="Dhurka M."/>
        </authorList>
    </citation>
    <scope>NUCLEOTIDE SEQUENCE [LARGE SCALE GENOMIC DNA]</scope>
    <source>
        <strain evidence="1 2">KCTC 32151</strain>
    </source>
</reference>
<evidence type="ECO:0000313" key="2">
    <source>
        <dbReference type="Proteomes" id="UP001185659"/>
    </source>
</evidence>
<dbReference type="RefSeq" id="WP_113156323.1">
    <property type="nucleotide sequence ID" value="NZ_JAWJDW010000001.1"/>
</dbReference>